<keyword evidence="7" id="KW-0460">Magnesium</keyword>
<keyword evidence="10" id="KW-1185">Reference proteome</keyword>
<keyword evidence="2" id="KW-1003">Cell membrane</keyword>
<evidence type="ECO:0000256" key="5">
    <source>
        <dbReference type="ARBA" id="ARBA00022989"/>
    </source>
</evidence>
<dbReference type="PANTHER" id="PTHR22926">
    <property type="entry name" value="PHOSPHO-N-ACETYLMURAMOYL-PENTAPEPTIDE-TRANSFERASE"/>
    <property type="match status" value="1"/>
</dbReference>
<sequence>MGWGEYSLVFVVSASATFLMSLVADRVGLVAVPGEHRTHTHTTPVVGGVGIFVGALLGWYISAIPLSGVGLCFILLFVVGVLDDRFALPSWLRLLAQGGAAYLMVELTGVRLISLGYIWSAENEMLLGDGASLVLTIFATIGVINAINMSDGMDGLAGSLVLLILGALFYLGAYPNELVVVSMFSVAGFLVWNLRLFRPRARIFMGDAGSTVLGLLLVYLLISNSQSPGGFPPVTALWLLTLPLIDAVAVLFLRPMRGQSPFTADNVHYHHLMSGRGLTVNAILALVLAIQLLAMLVGLIMWRTGLPESIQVLAFLLVFAFYFCLLAWLTRKK</sequence>
<feature type="transmembrane region" description="Helical" evidence="8">
    <location>
        <begin position="68"/>
        <end position="88"/>
    </location>
</feature>
<comment type="cofactor">
    <cofactor evidence="7">
        <name>Mg(2+)</name>
        <dbReference type="ChEBI" id="CHEBI:18420"/>
    </cofactor>
</comment>
<protein>
    <submittedName>
        <fullName evidence="9">UDP-GlcNAc:undecaprenyl-phosphate GlcNAc-1-phosphate transferase</fullName>
    </submittedName>
</protein>
<comment type="caution">
    <text evidence="9">The sequence shown here is derived from an EMBL/GenBank/DDBJ whole genome shotgun (WGS) entry which is preliminary data.</text>
</comment>
<dbReference type="OrthoDB" id="9803238at2"/>
<dbReference type="GO" id="GO:0009103">
    <property type="term" value="P:lipopolysaccharide biosynthetic process"/>
    <property type="evidence" value="ECO:0007669"/>
    <property type="project" value="TreeGrafter"/>
</dbReference>
<dbReference type="GO" id="GO:0044038">
    <property type="term" value="P:cell wall macromolecule biosynthetic process"/>
    <property type="evidence" value="ECO:0007669"/>
    <property type="project" value="TreeGrafter"/>
</dbReference>
<evidence type="ECO:0000256" key="1">
    <source>
        <dbReference type="ARBA" id="ARBA00004651"/>
    </source>
</evidence>
<feature type="binding site" evidence="7">
    <location>
        <position position="207"/>
    </location>
    <ligand>
        <name>Mg(2+)</name>
        <dbReference type="ChEBI" id="CHEBI:18420"/>
    </ligand>
</feature>
<dbReference type="FunCoup" id="A0A395JGR9">
    <property type="interactions" value="262"/>
</dbReference>
<feature type="transmembrane region" description="Helical" evidence="8">
    <location>
        <begin position="125"/>
        <end position="144"/>
    </location>
</feature>
<evidence type="ECO:0000256" key="4">
    <source>
        <dbReference type="ARBA" id="ARBA00022692"/>
    </source>
</evidence>
<evidence type="ECO:0000256" key="7">
    <source>
        <dbReference type="PIRSR" id="PIRSR600715-1"/>
    </source>
</evidence>
<feature type="transmembrane region" description="Helical" evidence="8">
    <location>
        <begin position="6"/>
        <end position="24"/>
    </location>
</feature>
<dbReference type="EMBL" id="QNRT01000004">
    <property type="protein sequence ID" value="RBP49180.1"/>
    <property type="molecule type" value="Genomic_DNA"/>
</dbReference>
<feature type="transmembrane region" description="Helical" evidence="8">
    <location>
        <begin position="278"/>
        <end position="303"/>
    </location>
</feature>
<keyword evidence="7" id="KW-0479">Metal-binding</keyword>
<gene>
    <name evidence="9" type="ORF">DFR28_104106</name>
</gene>
<dbReference type="Proteomes" id="UP000253083">
    <property type="component" value="Unassembled WGS sequence"/>
</dbReference>
<dbReference type="InterPro" id="IPR018480">
    <property type="entry name" value="PNAcMuramoyl-5peptid_Trfase_CS"/>
</dbReference>
<proteinExistence type="predicted"/>
<dbReference type="GO" id="GO:0071555">
    <property type="term" value="P:cell wall organization"/>
    <property type="evidence" value="ECO:0007669"/>
    <property type="project" value="TreeGrafter"/>
</dbReference>
<dbReference type="RefSeq" id="WP_113955046.1">
    <property type="nucleotide sequence ID" value="NZ_QNRT01000004.1"/>
</dbReference>
<reference evidence="9 10" key="1">
    <citation type="submission" date="2018-06" db="EMBL/GenBank/DDBJ databases">
        <title>Genomic Encyclopedia of Type Strains, Phase IV (KMG-IV): sequencing the most valuable type-strain genomes for metagenomic binning, comparative biology and taxonomic classification.</title>
        <authorList>
            <person name="Goeker M."/>
        </authorList>
    </citation>
    <scope>NUCLEOTIDE SEQUENCE [LARGE SCALE GENOMIC DNA]</scope>
    <source>
        <strain evidence="9 10">DSM 24032</strain>
    </source>
</reference>
<feature type="transmembrane region" description="Helical" evidence="8">
    <location>
        <begin position="179"/>
        <end position="197"/>
    </location>
</feature>
<keyword evidence="4 8" id="KW-0812">Transmembrane</keyword>
<dbReference type="PANTHER" id="PTHR22926:SF3">
    <property type="entry name" value="UNDECAPRENYL-PHOSPHATE ALPHA-N-ACETYLGLUCOSAMINYL 1-PHOSPHATE TRANSFERASE"/>
    <property type="match status" value="1"/>
</dbReference>
<feature type="transmembrane region" description="Helical" evidence="8">
    <location>
        <begin position="309"/>
        <end position="329"/>
    </location>
</feature>
<dbReference type="AlphaFoldDB" id="A0A395JGR9"/>
<comment type="subcellular location">
    <subcellularLocation>
        <location evidence="1">Cell membrane</location>
        <topology evidence="1">Multi-pass membrane protein</topology>
    </subcellularLocation>
</comment>
<accession>A0A395JGR9</accession>
<feature type="transmembrane region" description="Helical" evidence="8">
    <location>
        <begin position="156"/>
        <end position="173"/>
    </location>
</feature>
<keyword evidence="6 8" id="KW-0472">Membrane</keyword>
<dbReference type="Pfam" id="PF00953">
    <property type="entry name" value="Glycos_transf_4"/>
    <property type="match status" value="1"/>
</dbReference>
<dbReference type="InParanoid" id="A0A395JGR9"/>
<dbReference type="CDD" id="cd06853">
    <property type="entry name" value="GT_WecA_like"/>
    <property type="match status" value="1"/>
</dbReference>
<evidence type="ECO:0000313" key="10">
    <source>
        <dbReference type="Proteomes" id="UP000253083"/>
    </source>
</evidence>
<organism evidence="9 10">
    <name type="scientific">Arenicella xantha</name>
    <dbReference type="NCBI Taxonomy" id="644221"/>
    <lineage>
        <taxon>Bacteria</taxon>
        <taxon>Pseudomonadati</taxon>
        <taxon>Pseudomonadota</taxon>
        <taxon>Gammaproteobacteria</taxon>
        <taxon>Arenicellales</taxon>
        <taxon>Arenicellaceae</taxon>
        <taxon>Arenicella</taxon>
    </lineage>
</organism>
<feature type="transmembrane region" description="Helical" evidence="8">
    <location>
        <begin position="45"/>
        <end position="62"/>
    </location>
</feature>
<name>A0A395JGR9_9GAMM</name>
<feature type="transmembrane region" description="Helical" evidence="8">
    <location>
        <begin position="234"/>
        <end position="253"/>
    </location>
</feature>
<dbReference type="GO" id="GO:0016780">
    <property type="term" value="F:phosphotransferase activity, for other substituted phosphate groups"/>
    <property type="evidence" value="ECO:0007669"/>
    <property type="project" value="InterPro"/>
</dbReference>
<keyword evidence="5 8" id="KW-1133">Transmembrane helix</keyword>
<dbReference type="InterPro" id="IPR000715">
    <property type="entry name" value="Glycosyl_transferase_4"/>
</dbReference>
<dbReference type="PROSITE" id="PS01348">
    <property type="entry name" value="MRAY_2"/>
    <property type="match status" value="1"/>
</dbReference>
<evidence type="ECO:0000256" key="3">
    <source>
        <dbReference type="ARBA" id="ARBA00022679"/>
    </source>
</evidence>
<evidence type="ECO:0000256" key="6">
    <source>
        <dbReference type="ARBA" id="ARBA00023136"/>
    </source>
</evidence>
<feature type="transmembrane region" description="Helical" evidence="8">
    <location>
        <begin position="204"/>
        <end position="222"/>
    </location>
</feature>
<feature type="binding site" evidence="7">
    <location>
        <position position="148"/>
    </location>
    <ligand>
        <name>Mg(2+)</name>
        <dbReference type="ChEBI" id="CHEBI:18420"/>
    </ligand>
</feature>
<keyword evidence="3 9" id="KW-0808">Transferase</keyword>
<evidence type="ECO:0000256" key="8">
    <source>
        <dbReference type="SAM" id="Phobius"/>
    </source>
</evidence>
<dbReference type="GO" id="GO:0046872">
    <property type="term" value="F:metal ion binding"/>
    <property type="evidence" value="ECO:0007669"/>
    <property type="project" value="UniProtKB-KW"/>
</dbReference>
<evidence type="ECO:0000256" key="2">
    <source>
        <dbReference type="ARBA" id="ARBA00022475"/>
    </source>
</evidence>
<evidence type="ECO:0000313" key="9">
    <source>
        <dbReference type="EMBL" id="RBP49180.1"/>
    </source>
</evidence>
<dbReference type="GO" id="GO:0005886">
    <property type="term" value="C:plasma membrane"/>
    <property type="evidence" value="ECO:0007669"/>
    <property type="project" value="UniProtKB-SubCell"/>
</dbReference>